<accession>A0A6J7WVJ1</accession>
<sequence length="75" mass="8465">MITIQELHAYQKLSSIKAAPAFKCPLDETHLDMIPWFTESEEAVFKCIDCNTVLHLGNNSVKNIKFLVRELGSSV</sequence>
<gene>
    <name evidence="1" type="ORF">UFOVP359_50</name>
</gene>
<protein>
    <submittedName>
        <fullName evidence="1">Uncharacterized protein</fullName>
    </submittedName>
</protein>
<proteinExistence type="predicted"/>
<reference evidence="1" key="1">
    <citation type="submission" date="2020-05" db="EMBL/GenBank/DDBJ databases">
        <authorList>
            <person name="Chiriac C."/>
            <person name="Salcher M."/>
            <person name="Ghai R."/>
            <person name="Kavagutti S V."/>
        </authorList>
    </citation>
    <scope>NUCLEOTIDE SEQUENCE</scope>
</reference>
<name>A0A6J7WVJ1_9CAUD</name>
<organism evidence="1">
    <name type="scientific">uncultured Caudovirales phage</name>
    <dbReference type="NCBI Taxonomy" id="2100421"/>
    <lineage>
        <taxon>Viruses</taxon>
        <taxon>Duplodnaviria</taxon>
        <taxon>Heunggongvirae</taxon>
        <taxon>Uroviricota</taxon>
        <taxon>Caudoviricetes</taxon>
        <taxon>Peduoviridae</taxon>
        <taxon>Maltschvirus</taxon>
        <taxon>Maltschvirus maltsch</taxon>
    </lineage>
</organism>
<evidence type="ECO:0000313" key="1">
    <source>
        <dbReference type="EMBL" id="CAB5221750.1"/>
    </source>
</evidence>
<dbReference type="EMBL" id="LR798295">
    <property type="protein sequence ID" value="CAB5221750.1"/>
    <property type="molecule type" value="Genomic_DNA"/>
</dbReference>